<dbReference type="EMBL" id="CP032452">
    <property type="protein sequence ID" value="QEZ68594.1"/>
    <property type="molecule type" value="Genomic_DNA"/>
</dbReference>
<reference evidence="1 2" key="1">
    <citation type="submission" date="2018-09" db="EMBL/GenBank/DDBJ databases">
        <title>A clostridial neurotoxin that targets Anopheles mosquitoes.</title>
        <authorList>
            <person name="Contreras E."/>
            <person name="Masuyer G."/>
            <person name="Qureshi N."/>
            <person name="Chawla S."/>
            <person name="Lim H.L."/>
            <person name="Chen J."/>
            <person name="Stenmark P."/>
            <person name="Gill S."/>
        </authorList>
    </citation>
    <scope>NUCLEOTIDE SEQUENCE [LARGE SCALE GENOMIC DNA]</scope>
    <source>
        <strain evidence="1 2">Cbm</strain>
    </source>
</reference>
<gene>
    <name evidence="1" type="ORF">D4A35_06430</name>
</gene>
<accession>A0A5P3XDT2</accession>
<dbReference type="InterPro" id="IPR025062">
    <property type="entry name" value="DUF4003"/>
</dbReference>
<dbReference type="Pfam" id="PF13170">
    <property type="entry name" value="DUF4003"/>
    <property type="match status" value="1"/>
</dbReference>
<evidence type="ECO:0000313" key="1">
    <source>
        <dbReference type="EMBL" id="QEZ68594.1"/>
    </source>
</evidence>
<sequence>MEKRLDLLIDNYESLKKVNASSWMGLIIHGCALEYTLKDKKINTNLVNESMEIIREKTSIFSDFRGKSSINTAIILSFQANPKSSFDEILNIHKKLKLNKFCSGDCLALVSNVIFENKNKINIDECIEKMKYVYKSMIQNHPFSIGVEEYMITCIIAISARDIEEELNNMEIAYEYLMKNGFHNRRTLQSLSHVLSFNKNKETLNRCIEIKKELEKNKCKMHEFGYPLIGVMALIDIKDVKHLIGKIKHISDTLKDHQGYGNFILGERYRNMISAVIALSKYIDDIEINSIIMDKIISNINQAMNIATNAATTSSIVIYNSST</sequence>
<name>A0A5P3XDT2_PARBF</name>
<proteinExistence type="predicted"/>
<dbReference type="AlphaFoldDB" id="A0A5P3XDT2"/>
<dbReference type="Proteomes" id="UP000326961">
    <property type="component" value="Chromosome"/>
</dbReference>
<organism evidence="1 2">
    <name type="scientific">Paraclostridium bifermentans</name>
    <name type="common">Clostridium bifermentans</name>
    <dbReference type="NCBI Taxonomy" id="1490"/>
    <lineage>
        <taxon>Bacteria</taxon>
        <taxon>Bacillati</taxon>
        <taxon>Bacillota</taxon>
        <taxon>Clostridia</taxon>
        <taxon>Peptostreptococcales</taxon>
        <taxon>Peptostreptococcaceae</taxon>
        <taxon>Paraclostridium</taxon>
    </lineage>
</organism>
<evidence type="ECO:0000313" key="2">
    <source>
        <dbReference type="Proteomes" id="UP000326961"/>
    </source>
</evidence>
<protein>
    <submittedName>
        <fullName evidence="1">DUF4003 family protein</fullName>
    </submittedName>
</protein>
<dbReference type="RefSeq" id="WP_150886329.1">
    <property type="nucleotide sequence ID" value="NZ_CP032452.1"/>
</dbReference>